<dbReference type="OrthoDB" id="392571at2759"/>
<dbReference type="GO" id="GO:0005730">
    <property type="term" value="C:nucleolus"/>
    <property type="evidence" value="ECO:0007669"/>
    <property type="project" value="TreeGrafter"/>
</dbReference>
<dbReference type="Proteomes" id="UP000683000">
    <property type="component" value="Unassembled WGS sequence"/>
</dbReference>
<feature type="region of interest" description="Disordered" evidence="5">
    <location>
        <begin position="30"/>
        <end position="49"/>
    </location>
</feature>
<dbReference type="PANTHER" id="PTHR13102">
    <property type="entry name" value="NUCLEOLAR PROTEIN 9"/>
    <property type="match status" value="1"/>
</dbReference>
<dbReference type="InterPro" id="IPR011989">
    <property type="entry name" value="ARM-like"/>
</dbReference>
<dbReference type="SUPFAM" id="SSF48371">
    <property type="entry name" value="ARM repeat"/>
    <property type="match status" value="1"/>
</dbReference>
<dbReference type="PANTHER" id="PTHR13102:SF0">
    <property type="entry name" value="NUCLEOLAR PROTEIN 9"/>
    <property type="match status" value="1"/>
</dbReference>
<dbReference type="GO" id="GO:0003723">
    <property type="term" value="F:RNA binding"/>
    <property type="evidence" value="ECO:0007669"/>
    <property type="project" value="InterPro"/>
</dbReference>
<evidence type="ECO:0000256" key="4">
    <source>
        <dbReference type="ARBA" id="ARBA00031929"/>
    </source>
</evidence>
<keyword evidence="2" id="KW-0677">Repeat</keyword>
<dbReference type="GO" id="GO:0030686">
    <property type="term" value="C:90S preribosome"/>
    <property type="evidence" value="ECO:0007669"/>
    <property type="project" value="TreeGrafter"/>
</dbReference>
<dbReference type="GO" id="GO:0030688">
    <property type="term" value="C:preribosome, small subunit precursor"/>
    <property type="evidence" value="ECO:0007669"/>
    <property type="project" value="TreeGrafter"/>
</dbReference>
<name>A0A8I3A9V7_9AGAM</name>
<gene>
    <name evidence="6" type="ORF">JVT61DRAFT_3866</name>
</gene>
<evidence type="ECO:0000256" key="1">
    <source>
        <dbReference type="ARBA" id="ARBA00016427"/>
    </source>
</evidence>
<evidence type="ECO:0000256" key="2">
    <source>
        <dbReference type="ARBA" id="ARBA00022737"/>
    </source>
</evidence>
<evidence type="ECO:0000256" key="3">
    <source>
        <dbReference type="ARBA" id="ARBA00030932"/>
    </source>
</evidence>
<protein>
    <recommendedName>
        <fullName evidence="1">Nucleolar protein 9</fullName>
    </recommendedName>
    <alternativeName>
        <fullName evidence="3 4">Pumilio domain-containing protein NOP9</fullName>
    </alternativeName>
</protein>
<organism evidence="6 7">
    <name type="scientific">Boletus reticuloceps</name>
    <dbReference type="NCBI Taxonomy" id="495285"/>
    <lineage>
        <taxon>Eukaryota</taxon>
        <taxon>Fungi</taxon>
        <taxon>Dikarya</taxon>
        <taxon>Basidiomycota</taxon>
        <taxon>Agaricomycotina</taxon>
        <taxon>Agaricomycetes</taxon>
        <taxon>Agaricomycetidae</taxon>
        <taxon>Boletales</taxon>
        <taxon>Boletineae</taxon>
        <taxon>Boletaceae</taxon>
        <taxon>Boletoideae</taxon>
        <taxon>Boletus</taxon>
    </lineage>
</organism>
<dbReference type="Pfam" id="PF22493">
    <property type="entry name" value="PUF_NOP9"/>
    <property type="match status" value="1"/>
</dbReference>
<dbReference type="AlphaFoldDB" id="A0A8I3A9V7"/>
<dbReference type="GO" id="GO:0000056">
    <property type="term" value="P:ribosomal small subunit export from nucleus"/>
    <property type="evidence" value="ECO:0007669"/>
    <property type="project" value="TreeGrafter"/>
</dbReference>
<feature type="region of interest" description="Disordered" evidence="5">
    <location>
        <begin position="224"/>
        <end position="266"/>
    </location>
</feature>
<dbReference type="GO" id="GO:0000447">
    <property type="term" value="P:endonucleolytic cleavage in ITS1 to separate SSU-rRNA from 5.8S rRNA and LSU-rRNA from tricistronic rRNA transcript (SSU-rRNA, 5.8S rRNA, LSU-rRNA)"/>
    <property type="evidence" value="ECO:0007669"/>
    <property type="project" value="TreeGrafter"/>
</dbReference>
<proteinExistence type="predicted"/>
<dbReference type="InterPro" id="IPR001313">
    <property type="entry name" value="Pumilio_RNA-bd_rpt"/>
</dbReference>
<evidence type="ECO:0000313" key="6">
    <source>
        <dbReference type="EMBL" id="KAG6375081.1"/>
    </source>
</evidence>
<comment type="caution">
    <text evidence="6">The sequence shown here is derived from an EMBL/GenBank/DDBJ whole genome shotgun (WGS) entry which is preliminary data.</text>
</comment>
<sequence>MKSLEVCSIDAAHHICLQILKEYQVTSASEAMPDKDHKKHGRKGQADDQREPRIQGALILQSLLRLDEPHCSIVVDSISSFSVDEVIRIAQNATSSRVLDVLFESPSVSFKAKRRFVMSLIGHYHSLADDRIGSRIADRCWAFADPYLRVGLATTGRVENVAITQQDHAPQHQLSRVCLPPPRHIPLLLPVPTTLQKSSKRRDTSEDEIDTVFKAALGNKAQKAAMGRVSVHRAQRSTDKHMSEVLGAIREAPSGESSRAKRRKVK</sequence>
<reference evidence="6" key="1">
    <citation type="submission" date="2021-03" db="EMBL/GenBank/DDBJ databases">
        <title>Evolutionary innovations through gain and loss of genes in the ectomycorrhizal Boletales.</title>
        <authorList>
            <person name="Wu G."/>
            <person name="Miyauchi S."/>
            <person name="Morin E."/>
            <person name="Yang Z.-L."/>
            <person name="Xu J."/>
            <person name="Martin F.M."/>
        </authorList>
    </citation>
    <scope>NUCLEOTIDE SEQUENCE</scope>
    <source>
        <strain evidence="6">BR01</strain>
    </source>
</reference>
<evidence type="ECO:0000313" key="7">
    <source>
        <dbReference type="Proteomes" id="UP000683000"/>
    </source>
</evidence>
<evidence type="ECO:0000256" key="5">
    <source>
        <dbReference type="SAM" id="MobiDB-lite"/>
    </source>
</evidence>
<dbReference type="InterPro" id="IPR040000">
    <property type="entry name" value="NOP9"/>
</dbReference>
<dbReference type="InterPro" id="IPR016024">
    <property type="entry name" value="ARM-type_fold"/>
</dbReference>
<keyword evidence="7" id="KW-1185">Reference proteome</keyword>
<dbReference type="GO" id="GO:0000472">
    <property type="term" value="P:endonucleolytic cleavage to generate mature 5'-end of SSU-rRNA from (SSU-rRNA, 5.8S rRNA, LSU-rRNA)"/>
    <property type="evidence" value="ECO:0007669"/>
    <property type="project" value="TreeGrafter"/>
</dbReference>
<dbReference type="GO" id="GO:0000480">
    <property type="term" value="P:endonucleolytic cleavage in 5'-ETS of tricistronic rRNA transcript (SSU-rRNA, 5.8S rRNA, LSU-rRNA)"/>
    <property type="evidence" value="ECO:0007669"/>
    <property type="project" value="TreeGrafter"/>
</dbReference>
<accession>A0A8I3A9V7</accession>
<dbReference type="EMBL" id="JAGFBS010000016">
    <property type="protein sequence ID" value="KAG6375081.1"/>
    <property type="molecule type" value="Genomic_DNA"/>
</dbReference>
<dbReference type="Gene3D" id="1.25.10.10">
    <property type="entry name" value="Leucine-rich Repeat Variant"/>
    <property type="match status" value="1"/>
</dbReference>